<gene>
    <name evidence="2" type="ORF">IDH45_07680</name>
</gene>
<keyword evidence="3" id="KW-1185">Reference proteome</keyword>
<accession>A0A927GYR2</accession>
<dbReference type="Pfam" id="PF01614">
    <property type="entry name" value="IclR_C"/>
    <property type="match status" value="1"/>
</dbReference>
<dbReference type="Proteomes" id="UP000639396">
    <property type="component" value="Unassembled WGS sequence"/>
</dbReference>
<dbReference type="InterPro" id="IPR029016">
    <property type="entry name" value="GAF-like_dom_sf"/>
</dbReference>
<dbReference type="InterPro" id="IPR014757">
    <property type="entry name" value="Tscrpt_reg_IclR_C"/>
</dbReference>
<sequence length="123" mass="13796">MNRQPSTNIERRSFIPSVHSALSIIEEVVVDGKLPRYTDNSITDLNVYLDNLRQIREEGISESFEEYTYGIAGLGCPIFNSRGEIVLNLGAFRSSASNHYDAQITRNLLQKGAREITQAISSF</sequence>
<organism evidence="2 3">
    <name type="scientific">Paenibacillus oceani</name>
    <dbReference type="NCBI Taxonomy" id="2772510"/>
    <lineage>
        <taxon>Bacteria</taxon>
        <taxon>Bacillati</taxon>
        <taxon>Bacillota</taxon>
        <taxon>Bacilli</taxon>
        <taxon>Bacillales</taxon>
        <taxon>Paenibacillaceae</taxon>
        <taxon>Paenibacillus</taxon>
    </lineage>
</organism>
<proteinExistence type="predicted"/>
<name>A0A927GYR2_9BACL</name>
<dbReference type="EMBL" id="JACXJA010000007">
    <property type="protein sequence ID" value="MBD2861860.1"/>
    <property type="molecule type" value="Genomic_DNA"/>
</dbReference>
<dbReference type="Gene3D" id="3.30.450.40">
    <property type="match status" value="1"/>
</dbReference>
<dbReference type="PROSITE" id="PS51078">
    <property type="entry name" value="ICLR_ED"/>
    <property type="match status" value="1"/>
</dbReference>
<reference evidence="2" key="1">
    <citation type="submission" date="2020-09" db="EMBL/GenBank/DDBJ databases">
        <title>A novel bacterium of genus Paenibacillus, isolated from South China Sea.</title>
        <authorList>
            <person name="Huang H."/>
            <person name="Mo K."/>
            <person name="Hu Y."/>
        </authorList>
    </citation>
    <scope>NUCLEOTIDE SEQUENCE</scope>
    <source>
        <strain evidence="2">IB182363</strain>
    </source>
</reference>
<dbReference type="AlphaFoldDB" id="A0A927GYR2"/>
<comment type="caution">
    <text evidence="2">The sequence shown here is derived from an EMBL/GenBank/DDBJ whole genome shotgun (WGS) entry which is preliminary data.</text>
</comment>
<evidence type="ECO:0000259" key="1">
    <source>
        <dbReference type="PROSITE" id="PS51078"/>
    </source>
</evidence>
<evidence type="ECO:0000313" key="3">
    <source>
        <dbReference type="Proteomes" id="UP000639396"/>
    </source>
</evidence>
<dbReference type="SUPFAM" id="SSF55781">
    <property type="entry name" value="GAF domain-like"/>
    <property type="match status" value="1"/>
</dbReference>
<dbReference type="RefSeq" id="WP_190926232.1">
    <property type="nucleotide sequence ID" value="NZ_JACXJA010000007.1"/>
</dbReference>
<protein>
    <recommendedName>
        <fullName evidence="1">IclR-ED domain-containing protein</fullName>
    </recommendedName>
</protein>
<evidence type="ECO:0000313" key="2">
    <source>
        <dbReference type="EMBL" id="MBD2861860.1"/>
    </source>
</evidence>
<feature type="domain" description="IclR-ED" evidence="1">
    <location>
        <begin position="1"/>
        <end position="122"/>
    </location>
</feature>